<dbReference type="EMBL" id="CP016359">
    <property type="protein sequence ID" value="APU70300.1"/>
    <property type="molecule type" value="Genomic_DNA"/>
</dbReference>
<evidence type="ECO:0000313" key="1">
    <source>
        <dbReference type="EMBL" id="APU70300.1"/>
    </source>
</evidence>
<proteinExistence type="predicted"/>
<protein>
    <submittedName>
        <fullName evidence="1">Uncharacterized protein</fullName>
    </submittedName>
</protein>
<evidence type="ECO:0000313" key="2">
    <source>
        <dbReference type="Proteomes" id="UP000186230"/>
    </source>
</evidence>
<reference evidence="1 2" key="1">
    <citation type="submission" date="2016-07" db="EMBL/GenBank/DDBJ databases">
        <title>Multi-omics approach to identify versatile polysaccharide utilization systems of a marine flavobacterium Gramella flava.</title>
        <authorList>
            <person name="Tang K."/>
        </authorList>
    </citation>
    <scope>NUCLEOTIDE SEQUENCE [LARGE SCALE GENOMIC DNA]</scope>
    <source>
        <strain evidence="1 2">JLT2011</strain>
    </source>
</reference>
<accession>A0A1L7I9P8</accession>
<dbReference type="Proteomes" id="UP000186230">
    <property type="component" value="Chromosome"/>
</dbReference>
<gene>
    <name evidence="1" type="ORF">GRFL_3576</name>
</gene>
<name>A0A1L7I9P8_9FLAO</name>
<keyword evidence="2" id="KW-1185">Reference proteome</keyword>
<dbReference type="AlphaFoldDB" id="A0A1L7I9P8"/>
<dbReference type="KEGG" id="gfl:GRFL_3576"/>
<organism evidence="1 2">
    <name type="scientific">Christiangramia flava JLT2011</name>
    <dbReference type="NCBI Taxonomy" id="1229726"/>
    <lineage>
        <taxon>Bacteria</taxon>
        <taxon>Pseudomonadati</taxon>
        <taxon>Bacteroidota</taxon>
        <taxon>Flavobacteriia</taxon>
        <taxon>Flavobacteriales</taxon>
        <taxon>Flavobacteriaceae</taxon>
        <taxon>Christiangramia</taxon>
    </lineage>
</organism>
<sequence>MDDNWELGVIISDFFPFVIKTFSRSRSITIKIKKSDN</sequence>